<dbReference type="PANTHER" id="PTHR42855:SF2">
    <property type="entry name" value="DRUG RESISTANCE ABC TRANSPORTER,ATP-BINDING PROTEIN"/>
    <property type="match status" value="1"/>
</dbReference>
<dbReference type="Gene3D" id="3.40.50.300">
    <property type="entry name" value="P-loop containing nucleotide triphosphate hydrolases"/>
    <property type="match status" value="1"/>
</dbReference>
<comment type="caution">
    <text evidence="4">The sequence shown here is derived from an EMBL/GenBank/DDBJ whole genome shotgun (WGS) entry which is preliminary data.</text>
</comment>
<keyword evidence="2" id="KW-0067">ATP-binding</keyword>
<protein>
    <recommendedName>
        <fullName evidence="3">ABC transporter domain-containing protein</fullName>
    </recommendedName>
</protein>
<evidence type="ECO:0000259" key="3">
    <source>
        <dbReference type="PROSITE" id="PS50893"/>
    </source>
</evidence>
<dbReference type="SMART" id="SM00382">
    <property type="entry name" value="AAA"/>
    <property type="match status" value="1"/>
</dbReference>
<dbReference type="InterPro" id="IPR032781">
    <property type="entry name" value="ABC_tran_Xtn"/>
</dbReference>
<dbReference type="GO" id="GO:0005524">
    <property type="term" value="F:ATP binding"/>
    <property type="evidence" value="ECO:0007669"/>
    <property type="project" value="UniProtKB-KW"/>
</dbReference>
<dbReference type="PANTHER" id="PTHR42855">
    <property type="entry name" value="ABC TRANSPORTER ATP-BINDING SUBUNIT"/>
    <property type="match status" value="1"/>
</dbReference>
<feature type="non-terminal residue" evidence="4">
    <location>
        <position position="268"/>
    </location>
</feature>
<dbReference type="SUPFAM" id="SSF52540">
    <property type="entry name" value="P-loop containing nucleoside triphosphate hydrolases"/>
    <property type="match status" value="1"/>
</dbReference>
<dbReference type="InterPro" id="IPR027417">
    <property type="entry name" value="P-loop_NTPase"/>
</dbReference>
<evidence type="ECO:0000256" key="2">
    <source>
        <dbReference type="ARBA" id="ARBA00022840"/>
    </source>
</evidence>
<evidence type="ECO:0000256" key="1">
    <source>
        <dbReference type="ARBA" id="ARBA00022741"/>
    </source>
</evidence>
<reference evidence="4" key="1">
    <citation type="journal article" date="2014" name="Front. Microbiol.">
        <title>High frequency of phylogenetically diverse reductive dehalogenase-homologous genes in deep subseafloor sedimentary metagenomes.</title>
        <authorList>
            <person name="Kawai M."/>
            <person name="Futagami T."/>
            <person name="Toyoda A."/>
            <person name="Takaki Y."/>
            <person name="Nishi S."/>
            <person name="Hori S."/>
            <person name="Arai W."/>
            <person name="Tsubouchi T."/>
            <person name="Morono Y."/>
            <person name="Uchiyama I."/>
            <person name="Ito T."/>
            <person name="Fujiyama A."/>
            <person name="Inagaki F."/>
            <person name="Takami H."/>
        </authorList>
    </citation>
    <scope>NUCLEOTIDE SEQUENCE</scope>
    <source>
        <strain evidence="4">Expedition CK06-06</strain>
    </source>
</reference>
<dbReference type="EMBL" id="BARU01028192">
    <property type="protein sequence ID" value="GAH67791.1"/>
    <property type="molecule type" value="Genomic_DNA"/>
</dbReference>
<keyword evidence="1" id="KW-0547">Nucleotide-binding</keyword>
<dbReference type="InterPro" id="IPR003439">
    <property type="entry name" value="ABC_transporter-like_ATP-bd"/>
</dbReference>
<sequence length="268" mass="29888">FSGVSFHVGARDRIAVIGPNGSGKTTLFQIIAGSVSPDEGSVSMRKGTTVGYLEQDISPSSTQRLLDYAASASTRISGIAHRIDVIHQALAEDEGGDYSAKLLRELGELQSQFEAAGGYSSEHEARIVLSGLGFAESDFSRPLNEFSGGWLMRAALSRLLLLNPDLLLLDEPTNHLDLESFIWFENYLKTYQGAVLVTSHDRAFLNRAISKVLAIEQDRVVFHHGNYDSFVMAQQKEMEVREATAKRQEQKIKRETRFIERFRYKATK</sequence>
<dbReference type="Pfam" id="PF12848">
    <property type="entry name" value="ABC_tran_Xtn"/>
    <property type="match status" value="1"/>
</dbReference>
<name>X1HC68_9ZZZZ</name>
<feature type="domain" description="ABC transporter" evidence="3">
    <location>
        <begin position="1"/>
        <end position="243"/>
    </location>
</feature>
<evidence type="ECO:0000313" key="4">
    <source>
        <dbReference type="EMBL" id="GAH67791.1"/>
    </source>
</evidence>
<dbReference type="GO" id="GO:0016887">
    <property type="term" value="F:ATP hydrolysis activity"/>
    <property type="evidence" value="ECO:0007669"/>
    <property type="project" value="InterPro"/>
</dbReference>
<dbReference type="InterPro" id="IPR003593">
    <property type="entry name" value="AAA+_ATPase"/>
</dbReference>
<dbReference type="Pfam" id="PF00005">
    <property type="entry name" value="ABC_tran"/>
    <property type="match status" value="1"/>
</dbReference>
<dbReference type="InterPro" id="IPR051309">
    <property type="entry name" value="ABCF_ATPase"/>
</dbReference>
<dbReference type="PROSITE" id="PS50893">
    <property type="entry name" value="ABC_TRANSPORTER_2"/>
    <property type="match status" value="1"/>
</dbReference>
<organism evidence="4">
    <name type="scientific">marine sediment metagenome</name>
    <dbReference type="NCBI Taxonomy" id="412755"/>
    <lineage>
        <taxon>unclassified sequences</taxon>
        <taxon>metagenomes</taxon>
        <taxon>ecological metagenomes</taxon>
    </lineage>
</organism>
<dbReference type="InterPro" id="IPR017871">
    <property type="entry name" value="ABC_transporter-like_CS"/>
</dbReference>
<gene>
    <name evidence="4" type="ORF">S03H2_45033</name>
</gene>
<dbReference type="AlphaFoldDB" id="X1HC68"/>
<accession>X1HC68</accession>
<dbReference type="PROSITE" id="PS00211">
    <property type="entry name" value="ABC_TRANSPORTER_1"/>
    <property type="match status" value="1"/>
</dbReference>
<feature type="non-terminal residue" evidence="4">
    <location>
        <position position="1"/>
    </location>
</feature>
<dbReference type="FunFam" id="3.40.50.300:FF:000011">
    <property type="entry name" value="Putative ABC transporter ATP-binding component"/>
    <property type="match status" value="1"/>
</dbReference>
<proteinExistence type="predicted"/>